<name>A0ACB9CQY8_CICIN</name>
<evidence type="ECO:0000313" key="1">
    <source>
        <dbReference type="EMBL" id="KAI3736697.1"/>
    </source>
</evidence>
<keyword evidence="2" id="KW-1185">Reference proteome</keyword>
<reference evidence="1 2" key="2">
    <citation type="journal article" date="2022" name="Mol. Ecol. Resour.">
        <title>The genomes of chicory, endive, great burdock and yacon provide insights into Asteraceae paleo-polyploidization history and plant inulin production.</title>
        <authorList>
            <person name="Fan W."/>
            <person name="Wang S."/>
            <person name="Wang H."/>
            <person name="Wang A."/>
            <person name="Jiang F."/>
            <person name="Liu H."/>
            <person name="Zhao H."/>
            <person name="Xu D."/>
            <person name="Zhang Y."/>
        </authorList>
    </citation>
    <scope>NUCLEOTIDE SEQUENCE [LARGE SCALE GENOMIC DNA]</scope>
    <source>
        <strain evidence="2">cv. Punajuju</strain>
        <tissue evidence="1">Leaves</tissue>
    </source>
</reference>
<dbReference type="EMBL" id="CM042013">
    <property type="protein sequence ID" value="KAI3736697.1"/>
    <property type="molecule type" value="Genomic_DNA"/>
</dbReference>
<dbReference type="Proteomes" id="UP001055811">
    <property type="component" value="Linkage Group LG05"/>
</dbReference>
<accession>A0ACB9CQY8</accession>
<reference evidence="2" key="1">
    <citation type="journal article" date="2022" name="Mol. Ecol. Resour.">
        <title>The genomes of chicory, endive, great burdock and yacon provide insights into Asteraceae palaeo-polyploidization history and plant inulin production.</title>
        <authorList>
            <person name="Fan W."/>
            <person name="Wang S."/>
            <person name="Wang H."/>
            <person name="Wang A."/>
            <person name="Jiang F."/>
            <person name="Liu H."/>
            <person name="Zhao H."/>
            <person name="Xu D."/>
            <person name="Zhang Y."/>
        </authorList>
    </citation>
    <scope>NUCLEOTIDE SEQUENCE [LARGE SCALE GENOMIC DNA]</scope>
    <source>
        <strain evidence="2">cv. Punajuju</strain>
    </source>
</reference>
<sequence length="518" mass="57441">MSKPQTRNPLQISSSKLTTETKGFSGRTCRRSLYIVFTAITLILSTPAFILCIQFVSPLLIRVSIDNNPTTRRKSLKSTVSEAIEKFRNRIAKRKAFSAHKPLRIKRLKRGSYETALMQACQYGHWEVVITLILYKANIHKADYLNGGTALHMAALNGHSRCIRILLADYIPSVPNFLELVNKKSRIDEFVLELDEGSLYKTINRPADGGVTALHMAALNGHVDCLQLLIDFGASVDEVTVEDGTTIDLIGTRSTPLNYAACGGNAQCCQILIAKGASLTAENAKGWTPLPVAQSWHRDWLQEVLTEQSQDHEPFPPSPYLCLPLMSVVKIARECGWSDHSLSTCADPCAVWCYIGKETGVRIATIEEEISLIHAKYQATTMKEFVQHSHSKNESSKEKSAQLQNHHQTVTMRWSRKQELPAKSSPETIALHEAMEKAISGSEGSWSGSSSHSVSALQKALATQAHFVDVEIDRTSLKIGEKIASSSSGDLYVYTVFQLHFNIITFISALLFLAFSLY</sequence>
<comment type="caution">
    <text evidence="1">The sequence shown here is derived from an EMBL/GenBank/DDBJ whole genome shotgun (WGS) entry which is preliminary data.</text>
</comment>
<protein>
    <submittedName>
        <fullName evidence="1">Uncharacterized protein</fullName>
    </submittedName>
</protein>
<gene>
    <name evidence="1" type="ORF">L2E82_26668</name>
</gene>
<organism evidence="1 2">
    <name type="scientific">Cichorium intybus</name>
    <name type="common">Chicory</name>
    <dbReference type="NCBI Taxonomy" id="13427"/>
    <lineage>
        <taxon>Eukaryota</taxon>
        <taxon>Viridiplantae</taxon>
        <taxon>Streptophyta</taxon>
        <taxon>Embryophyta</taxon>
        <taxon>Tracheophyta</taxon>
        <taxon>Spermatophyta</taxon>
        <taxon>Magnoliopsida</taxon>
        <taxon>eudicotyledons</taxon>
        <taxon>Gunneridae</taxon>
        <taxon>Pentapetalae</taxon>
        <taxon>asterids</taxon>
        <taxon>campanulids</taxon>
        <taxon>Asterales</taxon>
        <taxon>Asteraceae</taxon>
        <taxon>Cichorioideae</taxon>
        <taxon>Cichorieae</taxon>
        <taxon>Cichoriinae</taxon>
        <taxon>Cichorium</taxon>
    </lineage>
</organism>
<evidence type="ECO:0000313" key="2">
    <source>
        <dbReference type="Proteomes" id="UP001055811"/>
    </source>
</evidence>
<proteinExistence type="predicted"/>